<name>A0A1H9ZGD8_9BACI</name>
<gene>
    <name evidence="2" type="ORF">SAMN05216389_102257</name>
</gene>
<feature type="chain" id="PRO_5039187994" description="ABC transporter periplasmic binding protein yphF" evidence="1">
    <location>
        <begin position="25"/>
        <end position="241"/>
    </location>
</feature>
<reference evidence="2 3" key="1">
    <citation type="submission" date="2016-10" db="EMBL/GenBank/DDBJ databases">
        <authorList>
            <person name="de Groot N.N."/>
        </authorList>
    </citation>
    <scope>NUCLEOTIDE SEQUENCE [LARGE SCALE GENOMIC DNA]</scope>
    <source>
        <strain evidence="2 3">IBRC-M 10780</strain>
    </source>
</reference>
<sequence>MKRTYKHVGILLLLLSLLSGCLYPDDQRKENQQPNEVQLESVQNAVEQYQERTNGLLPIKTKSSDTPIFEKYLIDFSAMKEENVLTELPGNSFENGGVYQYTLIYPEDDPQVKLIDLRVTEELRKANVHLDGYRNKHIYPPFGEEIAEGLFTIDYQTLGFDEPLSIISPYSNEHLPIIMDTDGKLYIDYRIDLQKALGDFDHVFEEGDDIRYLIAENTPFVPVYSLPYTIKDGEPVFMNGQ</sequence>
<proteinExistence type="predicted"/>
<dbReference type="PROSITE" id="PS51257">
    <property type="entry name" value="PROKAR_LIPOPROTEIN"/>
    <property type="match status" value="1"/>
</dbReference>
<organism evidence="2 3">
    <name type="scientific">Oceanobacillus limi</name>
    <dbReference type="NCBI Taxonomy" id="930131"/>
    <lineage>
        <taxon>Bacteria</taxon>
        <taxon>Bacillati</taxon>
        <taxon>Bacillota</taxon>
        <taxon>Bacilli</taxon>
        <taxon>Bacillales</taxon>
        <taxon>Bacillaceae</taxon>
        <taxon>Oceanobacillus</taxon>
    </lineage>
</organism>
<keyword evidence="3" id="KW-1185">Reference proteome</keyword>
<protein>
    <recommendedName>
        <fullName evidence="4">ABC transporter periplasmic binding protein yphF</fullName>
    </recommendedName>
</protein>
<dbReference type="OrthoDB" id="2449131at2"/>
<keyword evidence="1" id="KW-0732">Signal</keyword>
<evidence type="ECO:0000313" key="2">
    <source>
        <dbReference type="EMBL" id="SES80733.1"/>
    </source>
</evidence>
<dbReference type="EMBL" id="FOHE01000002">
    <property type="protein sequence ID" value="SES80733.1"/>
    <property type="molecule type" value="Genomic_DNA"/>
</dbReference>
<evidence type="ECO:0000313" key="3">
    <source>
        <dbReference type="Proteomes" id="UP000198618"/>
    </source>
</evidence>
<dbReference type="Proteomes" id="UP000198618">
    <property type="component" value="Unassembled WGS sequence"/>
</dbReference>
<accession>A0A1H9ZGD8</accession>
<dbReference type="AlphaFoldDB" id="A0A1H9ZGD8"/>
<dbReference type="STRING" id="930131.SAMN05216389_102257"/>
<evidence type="ECO:0008006" key="4">
    <source>
        <dbReference type="Google" id="ProtNLM"/>
    </source>
</evidence>
<feature type="signal peptide" evidence="1">
    <location>
        <begin position="1"/>
        <end position="24"/>
    </location>
</feature>
<dbReference type="RefSeq" id="WP_090866912.1">
    <property type="nucleotide sequence ID" value="NZ_FOHE01000002.1"/>
</dbReference>
<evidence type="ECO:0000256" key="1">
    <source>
        <dbReference type="SAM" id="SignalP"/>
    </source>
</evidence>